<sequence length="148" mass="16205">MMQRISVASVFYGALASAILLGVYFAVLSFVSGWGFAQNQFALFWYFIVSLSLGFGIQIGLYFYLKELIRGGQGSGRVLGVTGTTSTAAMISCCTHYLANLLSILGVAGVVTFVAQYQTELFWVGLLFNLGGIAYMAYRIFAFRRLLL</sequence>
<feature type="transmembrane region" description="Helical" evidence="1">
    <location>
        <begin position="12"/>
        <end position="37"/>
    </location>
</feature>
<dbReference type="EMBL" id="LCQQ01000029">
    <property type="protein sequence ID" value="KKW20570.1"/>
    <property type="molecule type" value="Genomic_DNA"/>
</dbReference>
<evidence type="ECO:0000313" key="2">
    <source>
        <dbReference type="EMBL" id="KKW20570.1"/>
    </source>
</evidence>
<dbReference type="AlphaFoldDB" id="A0A0G1WPT1"/>
<proteinExistence type="predicted"/>
<organism evidence="2 3">
    <name type="scientific">Candidatus Adlerbacteria bacterium GW2011_GWC1_50_9</name>
    <dbReference type="NCBI Taxonomy" id="1618608"/>
    <lineage>
        <taxon>Bacteria</taxon>
        <taxon>Candidatus Adleribacteriota</taxon>
    </lineage>
</organism>
<keyword evidence="1" id="KW-1133">Transmembrane helix</keyword>
<keyword evidence="1" id="KW-0812">Transmembrane</keyword>
<feature type="transmembrane region" description="Helical" evidence="1">
    <location>
        <begin position="121"/>
        <end position="141"/>
    </location>
</feature>
<feature type="transmembrane region" description="Helical" evidence="1">
    <location>
        <begin position="97"/>
        <end position="115"/>
    </location>
</feature>
<feature type="transmembrane region" description="Helical" evidence="1">
    <location>
        <begin position="43"/>
        <end position="65"/>
    </location>
</feature>
<evidence type="ECO:0000313" key="3">
    <source>
        <dbReference type="Proteomes" id="UP000034201"/>
    </source>
</evidence>
<protein>
    <submittedName>
        <fullName evidence="2">Uncharacterized protein</fullName>
    </submittedName>
</protein>
<accession>A0A0G1WPT1</accession>
<keyword evidence="1" id="KW-0472">Membrane</keyword>
<dbReference type="Proteomes" id="UP000034201">
    <property type="component" value="Unassembled WGS sequence"/>
</dbReference>
<evidence type="ECO:0000256" key="1">
    <source>
        <dbReference type="SAM" id="Phobius"/>
    </source>
</evidence>
<name>A0A0G1WPT1_9BACT</name>
<reference evidence="2 3" key="1">
    <citation type="journal article" date="2015" name="Nature">
        <title>rRNA introns, odd ribosomes, and small enigmatic genomes across a large radiation of phyla.</title>
        <authorList>
            <person name="Brown C.T."/>
            <person name="Hug L.A."/>
            <person name="Thomas B.C."/>
            <person name="Sharon I."/>
            <person name="Castelle C.J."/>
            <person name="Singh A."/>
            <person name="Wilkins M.J."/>
            <person name="Williams K.H."/>
            <person name="Banfield J.F."/>
        </authorList>
    </citation>
    <scope>NUCLEOTIDE SEQUENCE [LARGE SCALE GENOMIC DNA]</scope>
</reference>
<comment type="caution">
    <text evidence="2">The sequence shown here is derived from an EMBL/GenBank/DDBJ whole genome shotgun (WGS) entry which is preliminary data.</text>
</comment>
<gene>
    <name evidence="2" type="ORF">UY61_C0029G0008</name>
</gene>